<proteinExistence type="predicted"/>
<protein>
    <submittedName>
        <fullName evidence="1">Uncharacterized protein</fullName>
    </submittedName>
</protein>
<dbReference type="Proteomes" id="UP001187192">
    <property type="component" value="Unassembled WGS sequence"/>
</dbReference>
<reference evidence="1" key="1">
    <citation type="submission" date="2023-07" db="EMBL/GenBank/DDBJ databases">
        <title>draft genome sequence of fig (Ficus carica).</title>
        <authorList>
            <person name="Takahashi T."/>
            <person name="Nishimura K."/>
        </authorList>
    </citation>
    <scope>NUCLEOTIDE SEQUENCE</scope>
</reference>
<name>A0AA87ZVE0_FICCA</name>
<dbReference type="PANTHER" id="PTHR34371:SF2">
    <property type="entry name" value="DUF688 FAMILY PROTEIN"/>
    <property type="match status" value="1"/>
</dbReference>
<evidence type="ECO:0000313" key="1">
    <source>
        <dbReference type="EMBL" id="GMN42888.1"/>
    </source>
</evidence>
<gene>
    <name evidence="1" type="ORF">TIFTF001_012097</name>
</gene>
<evidence type="ECO:0000313" key="2">
    <source>
        <dbReference type="Proteomes" id="UP001187192"/>
    </source>
</evidence>
<dbReference type="PANTHER" id="PTHR34371">
    <property type="entry name" value="OS01G0551000 PROTEIN"/>
    <property type="match status" value="1"/>
</dbReference>
<dbReference type="EMBL" id="BTGU01000015">
    <property type="protein sequence ID" value="GMN42888.1"/>
    <property type="molecule type" value="Genomic_DNA"/>
</dbReference>
<accession>A0AA87ZVE0</accession>
<comment type="caution">
    <text evidence="1">The sequence shown here is derived from an EMBL/GenBank/DDBJ whole genome shotgun (WGS) entry which is preliminary data.</text>
</comment>
<dbReference type="AlphaFoldDB" id="A0AA87ZVE0"/>
<organism evidence="1 2">
    <name type="scientific">Ficus carica</name>
    <name type="common">Common fig</name>
    <dbReference type="NCBI Taxonomy" id="3494"/>
    <lineage>
        <taxon>Eukaryota</taxon>
        <taxon>Viridiplantae</taxon>
        <taxon>Streptophyta</taxon>
        <taxon>Embryophyta</taxon>
        <taxon>Tracheophyta</taxon>
        <taxon>Spermatophyta</taxon>
        <taxon>Magnoliopsida</taxon>
        <taxon>eudicotyledons</taxon>
        <taxon>Gunneridae</taxon>
        <taxon>Pentapetalae</taxon>
        <taxon>rosids</taxon>
        <taxon>fabids</taxon>
        <taxon>Rosales</taxon>
        <taxon>Moraceae</taxon>
        <taxon>Ficeae</taxon>
        <taxon>Ficus</taxon>
    </lineage>
</organism>
<sequence length="244" mass="26974">MGGSEAEPEGISTPKLPLFSIKQHNMASPEHPGMLTPPYQTSLSVPFRWEEKPGKPRPCLALATVSTHDMTPKSLELPPRLLSETRLLSPTTVLEGPYVGSQRFQSSSFRISSECYGYGYGYGGSFSPESGSHSLRAMVLITKKSGFKVKSWLGCWRRRVLLKGQEVSGGSYVFPSSVVDRESDDFCVEESSNIAKAKKTTKIRRGSSFSSLTNYTRSHFWGTICEGLKQAVPWKNKKLKRGGL</sequence>
<keyword evidence="2" id="KW-1185">Reference proteome</keyword>